<keyword evidence="2" id="KW-1185">Reference proteome</keyword>
<evidence type="ECO:0000313" key="1">
    <source>
        <dbReference type="EMBL" id="KAJ7036146.1"/>
    </source>
</evidence>
<dbReference type="AlphaFoldDB" id="A0AAD6SZX1"/>
<dbReference type="EMBL" id="JARJCM010000045">
    <property type="protein sequence ID" value="KAJ7036146.1"/>
    <property type="molecule type" value="Genomic_DNA"/>
</dbReference>
<protein>
    <submittedName>
        <fullName evidence="1">Uncharacterized protein</fullName>
    </submittedName>
</protein>
<comment type="caution">
    <text evidence="1">The sequence shown here is derived from an EMBL/GenBank/DDBJ whole genome shotgun (WGS) entry which is preliminary data.</text>
</comment>
<organism evidence="1 2">
    <name type="scientific">Mycena alexandri</name>
    <dbReference type="NCBI Taxonomy" id="1745969"/>
    <lineage>
        <taxon>Eukaryota</taxon>
        <taxon>Fungi</taxon>
        <taxon>Dikarya</taxon>
        <taxon>Basidiomycota</taxon>
        <taxon>Agaricomycotina</taxon>
        <taxon>Agaricomycetes</taxon>
        <taxon>Agaricomycetidae</taxon>
        <taxon>Agaricales</taxon>
        <taxon>Marasmiineae</taxon>
        <taxon>Mycenaceae</taxon>
        <taxon>Mycena</taxon>
    </lineage>
</organism>
<name>A0AAD6SZX1_9AGAR</name>
<sequence>MRATATAMEMATAMLVTAGWTSDTDTTQNFFTTGFLDRGSTGSSNTRVSGSSEVAGRYEYHSNHQDGVCRCVQLRIAGSALLLGVQTPGQLSLLQHEAPNRRFGSGNAGDSLSSDSAIITLGTASLQDVP</sequence>
<dbReference type="Proteomes" id="UP001218188">
    <property type="component" value="Unassembled WGS sequence"/>
</dbReference>
<proteinExistence type="predicted"/>
<accession>A0AAD6SZX1</accession>
<reference evidence="1" key="1">
    <citation type="submission" date="2023-03" db="EMBL/GenBank/DDBJ databases">
        <title>Massive genome expansion in bonnet fungi (Mycena s.s.) driven by repeated elements and novel gene families across ecological guilds.</title>
        <authorList>
            <consortium name="Lawrence Berkeley National Laboratory"/>
            <person name="Harder C.B."/>
            <person name="Miyauchi S."/>
            <person name="Viragh M."/>
            <person name="Kuo A."/>
            <person name="Thoen E."/>
            <person name="Andreopoulos B."/>
            <person name="Lu D."/>
            <person name="Skrede I."/>
            <person name="Drula E."/>
            <person name="Henrissat B."/>
            <person name="Morin E."/>
            <person name="Kohler A."/>
            <person name="Barry K."/>
            <person name="LaButti K."/>
            <person name="Morin E."/>
            <person name="Salamov A."/>
            <person name="Lipzen A."/>
            <person name="Mereny Z."/>
            <person name="Hegedus B."/>
            <person name="Baldrian P."/>
            <person name="Stursova M."/>
            <person name="Weitz H."/>
            <person name="Taylor A."/>
            <person name="Grigoriev I.V."/>
            <person name="Nagy L.G."/>
            <person name="Martin F."/>
            <person name="Kauserud H."/>
        </authorList>
    </citation>
    <scope>NUCLEOTIDE SEQUENCE</scope>
    <source>
        <strain evidence="1">CBHHK200</strain>
    </source>
</reference>
<evidence type="ECO:0000313" key="2">
    <source>
        <dbReference type="Proteomes" id="UP001218188"/>
    </source>
</evidence>
<gene>
    <name evidence="1" type="ORF">C8F04DRAFT_1258259</name>
</gene>